<dbReference type="InterPro" id="IPR037185">
    <property type="entry name" value="EmrE-like"/>
</dbReference>
<dbReference type="RefSeq" id="WP_309795996.1">
    <property type="nucleotide sequence ID" value="NZ_JAVDPW010000006.1"/>
</dbReference>
<feature type="transmembrane region" description="Helical" evidence="5">
    <location>
        <begin position="165"/>
        <end position="186"/>
    </location>
</feature>
<feature type="transmembrane region" description="Helical" evidence="5">
    <location>
        <begin position="80"/>
        <end position="100"/>
    </location>
</feature>
<feature type="transmembrane region" description="Helical" evidence="5">
    <location>
        <begin position="106"/>
        <end position="128"/>
    </location>
</feature>
<evidence type="ECO:0000259" key="6">
    <source>
        <dbReference type="Pfam" id="PF00892"/>
    </source>
</evidence>
<dbReference type="InterPro" id="IPR000620">
    <property type="entry name" value="EamA_dom"/>
</dbReference>
<evidence type="ECO:0000313" key="7">
    <source>
        <dbReference type="EMBL" id="MDR6291064.1"/>
    </source>
</evidence>
<dbReference type="PANTHER" id="PTHR32322">
    <property type="entry name" value="INNER MEMBRANE TRANSPORTER"/>
    <property type="match status" value="1"/>
</dbReference>
<dbReference type="Pfam" id="PF00892">
    <property type="entry name" value="EamA"/>
    <property type="match status" value="2"/>
</dbReference>
<dbReference type="InterPro" id="IPR050638">
    <property type="entry name" value="AA-Vitamin_Transporters"/>
</dbReference>
<keyword evidence="2 5" id="KW-0812">Transmembrane</keyword>
<protein>
    <submittedName>
        <fullName evidence="7">Drug/metabolite transporter (DMT)-like permease</fullName>
    </submittedName>
</protein>
<feature type="transmembrane region" description="Helical" evidence="5">
    <location>
        <begin position="22"/>
        <end position="43"/>
    </location>
</feature>
<evidence type="ECO:0000256" key="2">
    <source>
        <dbReference type="ARBA" id="ARBA00022692"/>
    </source>
</evidence>
<evidence type="ECO:0000256" key="3">
    <source>
        <dbReference type="ARBA" id="ARBA00022989"/>
    </source>
</evidence>
<feature type="transmembrane region" description="Helical" evidence="5">
    <location>
        <begin position="226"/>
        <end position="248"/>
    </location>
</feature>
<feature type="transmembrane region" description="Helical" evidence="5">
    <location>
        <begin position="260"/>
        <end position="279"/>
    </location>
</feature>
<accession>A0ABU1JU15</accession>
<dbReference type="Proteomes" id="UP001262410">
    <property type="component" value="Unassembled WGS sequence"/>
</dbReference>
<dbReference type="PANTHER" id="PTHR32322:SF9">
    <property type="entry name" value="AMINO-ACID METABOLITE EFFLUX PUMP-RELATED"/>
    <property type="match status" value="1"/>
</dbReference>
<feature type="domain" description="EamA" evidence="6">
    <location>
        <begin position="169"/>
        <end position="299"/>
    </location>
</feature>
<keyword evidence="4 5" id="KW-0472">Membrane</keyword>
<evidence type="ECO:0000256" key="4">
    <source>
        <dbReference type="ARBA" id="ARBA00023136"/>
    </source>
</evidence>
<proteinExistence type="predicted"/>
<organism evidence="7 8">
    <name type="scientific">Inquilinus ginsengisoli</name>
    <dbReference type="NCBI Taxonomy" id="363840"/>
    <lineage>
        <taxon>Bacteria</taxon>
        <taxon>Pseudomonadati</taxon>
        <taxon>Pseudomonadota</taxon>
        <taxon>Alphaproteobacteria</taxon>
        <taxon>Rhodospirillales</taxon>
        <taxon>Rhodospirillaceae</taxon>
        <taxon>Inquilinus</taxon>
    </lineage>
</organism>
<dbReference type="SUPFAM" id="SSF103481">
    <property type="entry name" value="Multidrug resistance efflux transporter EmrE"/>
    <property type="match status" value="2"/>
</dbReference>
<evidence type="ECO:0000256" key="1">
    <source>
        <dbReference type="ARBA" id="ARBA00004141"/>
    </source>
</evidence>
<feature type="transmembrane region" description="Helical" evidence="5">
    <location>
        <begin position="198"/>
        <end position="220"/>
    </location>
</feature>
<reference evidence="7 8" key="1">
    <citation type="submission" date="2023-07" db="EMBL/GenBank/DDBJ databases">
        <title>Sorghum-associated microbial communities from plants grown in Nebraska, USA.</title>
        <authorList>
            <person name="Schachtman D."/>
        </authorList>
    </citation>
    <scope>NUCLEOTIDE SEQUENCE [LARGE SCALE GENOMIC DNA]</scope>
    <source>
        <strain evidence="7 8">584</strain>
    </source>
</reference>
<evidence type="ECO:0000313" key="8">
    <source>
        <dbReference type="Proteomes" id="UP001262410"/>
    </source>
</evidence>
<sequence>MTSAAPALIRPATPPAMGAADWLLLVALSIVWGGSFFFAKVAVAEVPPLTIVLVRVGLAAIALLAVLRAIGQAMPRDPKVWAAFFGMGLLNNLIPFSLIFWGQTQIGSGLAAILNATTPLFTVLVAHVLTTEEKLTPKRLAGVVLGIAGVAVMIGPQVLGGLGGAVLAQLAVLGAALSYGFASIFGRRFRALPPMVTATGQVSATSVMMLPIVCLVDRPWTLPVPSWSTVSALVGLALLSTALAYVFYFKLLARVGATNTALVTLLIPPSALMLGSIVLGEAMTGRAWAGMALIALGLIALDGRLFGMVRRRVLRIA</sequence>
<feature type="transmembrane region" description="Helical" evidence="5">
    <location>
        <begin position="49"/>
        <end position="68"/>
    </location>
</feature>
<dbReference type="EMBL" id="JAVDPW010000006">
    <property type="protein sequence ID" value="MDR6291064.1"/>
    <property type="molecule type" value="Genomic_DNA"/>
</dbReference>
<evidence type="ECO:0000256" key="5">
    <source>
        <dbReference type="SAM" id="Phobius"/>
    </source>
</evidence>
<comment type="caution">
    <text evidence="7">The sequence shown here is derived from an EMBL/GenBank/DDBJ whole genome shotgun (WGS) entry which is preliminary data.</text>
</comment>
<feature type="transmembrane region" description="Helical" evidence="5">
    <location>
        <begin position="140"/>
        <end position="159"/>
    </location>
</feature>
<feature type="domain" description="EamA" evidence="6">
    <location>
        <begin position="23"/>
        <end position="154"/>
    </location>
</feature>
<keyword evidence="3 5" id="KW-1133">Transmembrane helix</keyword>
<comment type="subcellular location">
    <subcellularLocation>
        <location evidence="1">Membrane</location>
        <topology evidence="1">Multi-pass membrane protein</topology>
    </subcellularLocation>
</comment>
<name>A0ABU1JU15_9PROT</name>
<keyword evidence="8" id="KW-1185">Reference proteome</keyword>
<gene>
    <name evidence="7" type="ORF">E9232_003590</name>
</gene>
<feature type="transmembrane region" description="Helical" evidence="5">
    <location>
        <begin position="285"/>
        <end position="306"/>
    </location>
</feature>